<comment type="caution">
    <text evidence="7">The sequence shown here is derived from an EMBL/GenBank/DDBJ whole genome shotgun (WGS) entry which is preliminary data.</text>
</comment>
<sequence length="143" mass="15779">MNRAAQPRPTLVASDATPAIGRLATWQEAIAKRLMLEHLDAGISVAEVAEACALSRSHFTRKFKESTCLSPHVWLRQQRVAKAREMLLQSSLSLTAIAMDCGFFDQAHFCRVFAKSTGLSPLAWKRQQMAAQPVSALLRQVAC</sequence>
<dbReference type="SMART" id="SM00342">
    <property type="entry name" value="HTH_ARAC"/>
    <property type="match status" value="1"/>
</dbReference>
<gene>
    <name evidence="7" type="ORF">RU08_23020</name>
</gene>
<dbReference type="PROSITE" id="PS00041">
    <property type="entry name" value="HTH_ARAC_FAMILY_1"/>
    <property type="match status" value="1"/>
</dbReference>
<dbReference type="PROSITE" id="PS01124">
    <property type="entry name" value="HTH_ARAC_FAMILY_2"/>
    <property type="match status" value="1"/>
</dbReference>
<dbReference type="PANTHER" id="PTHR46796:SF14">
    <property type="entry name" value="TRANSCRIPTIONAL REGULATORY PROTEIN"/>
    <property type="match status" value="1"/>
</dbReference>
<dbReference type="GO" id="GO:0005737">
    <property type="term" value="C:cytoplasm"/>
    <property type="evidence" value="ECO:0007669"/>
    <property type="project" value="UniProtKB-SubCell"/>
</dbReference>
<keyword evidence="2" id="KW-0805">Transcription regulation</keyword>
<protein>
    <submittedName>
        <fullName evidence="7">AraC family transcriptional regulator</fullName>
    </submittedName>
</protein>
<dbReference type="PANTHER" id="PTHR46796">
    <property type="entry name" value="HTH-TYPE TRANSCRIPTIONAL ACTIVATOR RHAS-RELATED"/>
    <property type="match status" value="1"/>
</dbReference>
<evidence type="ECO:0000256" key="5">
    <source>
        <dbReference type="ARBA" id="ARBA00037345"/>
    </source>
</evidence>
<dbReference type="RefSeq" id="WP_042556204.1">
    <property type="nucleotide sequence ID" value="NZ_JXQW01000097.1"/>
</dbReference>
<feature type="domain" description="HTH araC/xylS-type" evidence="6">
    <location>
        <begin position="29"/>
        <end position="127"/>
    </location>
</feature>
<evidence type="ECO:0000256" key="3">
    <source>
        <dbReference type="ARBA" id="ARBA00023125"/>
    </source>
</evidence>
<dbReference type="GO" id="GO:0009893">
    <property type="term" value="P:positive regulation of metabolic process"/>
    <property type="evidence" value="ECO:0007669"/>
    <property type="project" value="UniProtKB-ARBA"/>
</dbReference>
<evidence type="ECO:0000256" key="2">
    <source>
        <dbReference type="ARBA" id="ARBA00023015"/>
    </source>
</evidence>
<keyword evidence="4" id="KW-0804">Transcription</keyword>
<evidence type="ECO:0000313" key="8">
    <source>
        <dbReference type="Proteomes" id="UP000032068"/>
    </source>
</evidence>
<name>A0A0D0IC43_9PSED</name>
<dbReference type="InterPro" id="IPR018062">
    <property type="entry name" value="HTH_AraC-typ_CS"/>
</dbReference>
<evidence type="ECO:0000313" key="7">
    <source>
        <dbReference type="EMBL" id="KIP90432.1"/>
    </source>
</evidence>
<dbReference type="Gene3D" id="1.10.10.60">
    <property type="entry name" value="Homeodomain-like"/>
    <property type="match status" value="2"/>
</dbReference>
<dbReference type="InterPro" id="IPR050204">
    <property type="entry name" value="AraC_XylS_family_regulators"/>
</dbReference>
<dbReference type="SUPFAM" id="SSF46689">
    <property type="entry name" value="Homeodomain-like"/>
    <property type="match status" value="2"/>
</dbReference>
<dbReference type="OrthoDB" id="110167at2"/>
<reference evidence="7 8" key="1">
    <citation type="submission" date="2014-12" db="EMBL/GenBank/DDBJ databases">
        <title>16Stimator: statistical estimation of ribosomal gene copy numbers from draft genome assemblies.</title>
        <authorList>
            <person name="Perisin M.A."/>
            <person name="Vetter M."/>
            <person name="Gilbert J.A."/>
            <person name="Bergelson J."/>
        </authorList>
    </citation>
    <scope>NUCLEOTIDE SEQUENCE [LARGE SCALE GENOMIC DNA]</scope>
    <source>
        <strain evidence="7 8">MEJ086</strain>
    </source>
</reference>
<evidence type="ECO:0000256" key="1">
    <source>
        <dbReference type="ARBA" id="ARBA00004496"/>
    </source>
</evidence>
<dbReference type="GO" id="GO:0003700">
    <property type="term" value="F:DNA-binding transcription factor activity"/>
    <property type="evidence" value="ECO:0007669"/>
    <property type="project" value="InterPro"/>
</dbReference>
<evidence type="ECO:0000259" key="6">
    <source>
        <dbReference type="PROSITE" id="PS01124"/>
    </source>
</evidence>
<dbReference type="GO" id="GO:0043565">
    <property type="term" value="F:sequence-specific DNA binding"/>
    <property type="evidence" value="ECO:0007669"/>
    <property type="project" value="InterPro"/>
</dbReference>
<comment type="subcellular location">
    <subcellularLocation>
        <location evidence="1">Cytoplasm</location>
    </subcellularLocation>
</comment>
<dbReference type="InterPro" id="IPR009057">
    <property type="entry name" value="Homeodomain-like_sf"/>
</dbReference>
<organism evidence="7 8">
    <name type="scientific">Pseudomonas fulva</name>
    <dbReference type="NCBI Taxonomy" id="47880"/>
    <lineage>
        <taxon>Bacteria</taxon>
        <taxon>Pseudomonadati</taxon>
        <taxon>Pseudomonadota</taxon>
        <taxon>Gammaproteobacteria</taxon>
        <taxon>Pseudomonadales</taxon>
        <taxon>Pseudomonadaceae</taxon>
        <taxon>Pseudomonas</taxon>
    </lineage>
</organism>
<evidence type="ECO:0000256" key="4">
    <source>
        <dbReference type="ARBA" id="ARBA00023163"/>
    </source>
</evidence>
<dbReference type="AlphaFoldDB" id="A0A0D0IC43"/>
<dbReference type="Pfam" id="PF12833">
    <property type="entry name" value="HTH_18"/>
    <property type="match status" value="1"/>
</dbReference>
<proteinExistence type="predicted"/>
<dbReference type="Proteomes" id="UP000032068">
    <property type="component" value="Unassembled WGS sequence"/>
</dbReference>
<dbReference type="EMBL" id="JXQW01000097">
    <property type="protein sequence ID" value="KIP90432.1"/>
    <property type="molecule type" value="Genomic_DNA"/>
</dbReference>
<dbReference type="InterPro" id="IPR018060">
    <property type="entry name" value="HTH_AraC"/>
</dbReference>
<comment type="function">
    <text evidence="5">Regulatory protein of the TOL plasmid xyl operons. XylS activates the xylXYZLTEGFJQKIH operon required for the degradation of toluene, m-xylene and p-xylene.</text>
</comment>
<keyword evidence="3" id="KW-0238">DNA-binding</keyword>
<accession>A0A0D0IC43</accession>